<dbReference type="InterPro" id="IPR029058">
    <property type="entry name" value="AB_hydrolase_fold"/>
</dbReference>
<accession>A0A0D6L3R0</accession>
<protein>
    <submittedName>
        <fullName evidence="4">Peptidase, S9A/B/C family, catalytic domain protein</fullName>
    </submittedName>
</protein>
<dbReference type="AlphaFoldDB" id="A0A0D6L3R0"/>
<feature type="domain" description="Peptidase S9 prolyl oligopeptidase catalytic" evidence="3">
    <location>
        <begin position="2"/>
        <end position="203"/>
    </location>
</feature>
<keyword evidence="5" id="KW-1185">Reference proteome</keyword>
<evidence type="ECO:0000256" key="1">
    <source>
        <dbReference type="ARBA" id="ARBA00022729"/>
    </source>
</evidence>
<proteinExistence type="predicted"/>
<organism evidence="4 5">
    <name type="scientific">Ancylostoma ceylanicum</name>
    <dbReference type="NCBI Taxonomy" id="53326"/>
    <lineage>
        <taxon>Eukaryota</taxon>
        <taxon>Metazoa</taxon>
        <taxon>Ecdysozoa</taxon>
        <taxon>Nematoda</taxon>
        <taxon>Chromadorea</taxon>
        <taxon>Rhabditida</taxon>
        <taxon>Rhabditina</taxon>
        <taxon>Rhabditomorpha</taxon>
        <taxon>Strongyloidea</taxon>
        <taxon>Ancylostomatidae</taxon>
        <taxon>Ancylostomatinae</taxon>
        <taxon>Ancylostoma</taxon>
    </lineage>
</organism>
<evidence type="ECO:0000259" key="3">
    <source>
        <dbReference type="Pfam" id="PF00326"/>
    </source>
</evidence>
<dbReference type="GO" id="GO:0006508">
    <property type="term" value="P:proteolysis"/>
    <property type="evidence" value="ECO:0007669"/>
    <property type="project" value="InterPro"/>
</dbReference>
<dbReference type="SUPFAM" id="SSF53474">
    <property type="entry name" value="alpha/beta-Hydrolases"/>
    <property type="match status" value="1"/>
</dbReference>
<dbReference type="Pfam" id="PF00326">
    <property type="entry name" value="Peptidase_S9"/>
    <property type="match status" value="1"/>
</dbReference>
<evidence type="ECO:0000256" key="2">
    <source>
        <dbReference type="ARBA" id="ARBA00022801"/>
    </source>
</evidence>
<name>A0A0D6L3R0_9BILA</name>
<evidence type="ECO:0000313" key="5">
    <source>
        <dbReference type="Proteomes" id="UP000054495"/>
    </source>
</evidence>
<dbReference type="PANTHER" id="PTHR42776:SF13">
    <property type="entry name" value="DIPEPTIDYL-PEPTIDASE 5"/>
    <property type="match status" value="1"/>
</dbReference>
<evidence type="ECO:0000313" key="4">
    <source>
        <dbReference type="EMBL" id="EPB65359.1"/>
    </source>
</evidence>
<dbReference type="Proteomes" id="UP000054495">
    <property type="component" value="Unassembled WGS sequence"/>
</dbReference>
<dbReference type="GO" id="GO:0004252">
    <property type="term" value="F:serine-type endopeptidase activity"/>
    <property type="evidence" value="ECO:0007669"/>
    <property type="project" value="TreeGrafter"/>
</dbReference>
<keyword evidence="2" id="KW-0378">Hydrolase</keyword>
<dbReference type="PANTHER" id="PTHR42776">
    <property type="entry name" value="SERINE PEPTIDASE S9 FAMILY MEMBER"/>
    <property type="match status" value="1"/>
</dbReference>
<keyword evidence="1" id="KW-0732">Signal</keyword>
<gene>
    <name evidence="4" type="ORF">ANCCEY_15578</name>
</gene>
<dbReference type="EMBL" id="KE128892">
    <property type="protein sequence ID" value="EPB65359.1"/>
    <property type="molecule type" value="Genomic_DNA"/>
</dbReference>
<sequence length="204" mass="23202">MLMASQGYIIVAPNRRGLPGFGQEWNDAISKDWGGQPIRDYLSAIDAAAELLYVDKDRLGAIGASYGGYSVYMLAGVHENRLNLVSHCGLFNLESWYGMTEELFFAHWDVGGPYWDNANKESYLKNSPHRYVQNWNTPLLVIHGGVDFRVPEAEGMQAYQAAQLKGIKSKFLYFPNEGHWVLSPQNGLVWHREFFKWLAEDLKP</sequence>
<dbReference type="InterPro" id="IPR001375">
    <property type="entry name" value="Peptidase_S9_cat"/>
</dbReference>
<dbReference type="Gene3D" id="3.40.50.1820">
    <property type="entry name" value="alpha/beta hydrolase"/>
    <property type="match status" value="1"/>
</dbReference>
<reference evidence="4 5" key="1">
    <citation type="submission" date="2013-05" db="EMBL/GenBank/DDBJ databases">
        <title>Draft genome of the parasitic nematode Anyclostoma ceylanicum.</title>
        <authorList>
            <person name="Mitreva M."/>
        </authorList>
    </citation>
    <scope>NUCLEOTIDE SEQUENCE [LARGE SCALE GENOMIC DNA]</scope>
</reference>